<name>A0A5B9FS36_9FLAO</name>
<organism evidence="2 3">
    <name type="scientific">Flavobacterium alkalisoli</name>
    <dbReference type="NCBI Taxonomy" id="2602769"/>
    <lineage>
        <taxon>Bacteria</taxon>
        <taxon>Pseudomonadati</taxon>
        <taxon>Bacteroidota</taxon>
        <taxon>Flavobacteriia</taxon>
        <taxon>Flavobacteriales</taxon>
        <taxon>Flavobacteriaceae</taxon>
        <taxon>Flavobacterium</taxon>
    </lineage>
</organism>
<dbReference type="PROSITE" id="PS51257">
    <property type="entry name" value="PROKAR_LIPOPROTEIN"/>
    <property type="match status" value="1"/>
</dbReference>
<evidence type="ECO:0000313" key="2">
    <source>
        <dbReference type="EMBL" id="QEE49830.1"/>
    </source>
</evidence>
<dbReference type="RefSeq" id="WP_147583331.1">
    <property type="nucleotide sequence ID" value="NZ_CP042831.1"/>
</dbReference>
<feature type="signal peptide" evidence="1">
    <location>
        <begin position="1"/>
        <end position="25"/>
    </location>
</feature>
<dbReference type="AlphaFoldDB" id="A0A5B9FS36"/>
<evidence type="ECO:0008006" key="4">
    <source>
        <dbReference type="Google" id="ProtNLM"/>
    </source>
</evidence>
<sequence length="342" mass="38731">MKTLKNMKNLLIVVILSLVSFGCEKEELTVSTPPENNLVTNLTLRNKLSRITQYETSVDNIIDNTNCFTVNFPYTITVNNQTLTLQDESDYQTIKNIIDEDDSDNDVVTFSFPITVTYYDYSVQTFVNIQEFNTAIAGCVSSQELACMQFNYPVGIKTYDSQNLLAETFSIGSKKALFELLNELDNYDAVTFNYPLLFITPNNATVILTNNQELDTTINNFISDCNTVIDPDPDFNDIITQGSWYVSYFFRDTDQTDDYEIYDFVFNGDGTVSVTGESSPIGGTWVSFNDDSELKVVFVFSSSNLEELQEDWTITEVTQNVVKMEHISGGGDDIRKLHFTKN</sequence>
<feature type="chain" id="PRO_5022742360" description="DUF1735 domain-containing protein" evidence="1">
    <location>
        <begin position="26"/>
        <end position="342"/>
    </location>
</feature>
<dbReference type="OrthoDB" id="832379at2"/>
<reference evidence="2 3" key="1">
    <citation type="submission" date="2019-08" db="EMBL/GenBank/DDBJ databases">
        <title>Flavobacterium alkalisoli sp. nov., isolated from rhizosphere soil of Suaeda salsa.</title>
        <authorList>
            <person name="Sun J.-Q."/>
            <person name="Xu L."/>
        </authorList>
    </citation>
    <scope>NUCLEOTIDE SEQUENCE [LARGE SCALE GENOMIC DNA]</scope>
    <source>
        <strain evidence="2 3">XS-5</strain>
    </source>
</reference>
<dbReference type="KEGG" id="fak:FUA48_09600"/>
<accession>A0A5B9FS36</accession>
<protein>
    <recommendedName>
        <fullName evidence="4">DUF1735 domain-containing protein</fullName>
    </recommendedName>
</protein>
<evidence type="ECO:0000256" key="1">
    <source>
        <dbReference type="SAM" id="SignalP"/>
    </source>
</evidence>
<keyword evidence="1" id="KW-0732">Signal</keyword>
<gene>
    <name evidence="2" type="ORF">FUA48_09600</name>
</gene>
<dbReference type="Proteomes" id="UP000321222">
    <property type="component" value="Chromosome"/>
</dbReference>
<evidence type="ECO:0000313" key="3">
    <source>
        <dbReference type="Proteomes" id="UP000321222"/>
    </source>
</evidence>
<dbReference type="EMBL" id="CP042831">
    <property type="protein sequence ID" value="QEE49830.1"/>
    <property type="molecule type" value="Genomic_DNA"/>
</dbReference>
<keyword evidence="3" id="KW-1185">Reference proteome</keyword>
<proteinExistence type="predicted"/>